<accession>B7JT63</accession>
<dbReference type="HOGENOM" id="CLU_3229135_0_0_9"/>
<name>B7JT63_BACC0</name>
<proteinExistence type="predicted"/>
<gene>
    <name evidence="1" type="ordered locus">BCAH820_4917</name>
</gene>
<sequence>MAMELLVRKRKKVNKKKALSWSAFFLWKHAIFLGTFHKMKVRK</sequence>
<reference evidence="1 2" key="1">
    <citation type="submission" date="2008-10" db="EMBL/GenBank/DDBJ databases">
        <title>Genome sequence of Bacillus cereus AH820.</title>
        <authorList>
            <person name="Dodson R.J."/>
            <person name="Durkin A.S."/>
            <person name="Rosovitz M.J."/>
            <person name="Rasko D.A."/>
            <person name="Hoffmaster A."/>
            <person name="Ravel J."/>
            <person name="Sutton G."/>
        </authorList>
    </citation>
    <scope>NUCLEOTIDE SEQUENCE [LARGE SCALE GENOMIC DNA]</scope>
    <source>
        <strain evidence="1 2">AH820</strain>
    </source>
</reference>
<organism evidence="1 2">
    <name type="scientific">Bacillus cereus (strain AH820)</name>
    <dbReference type="NCBI Taxonomy" id="405535"/>
    <lineage>
        <taxon>Bacteria</taxon>
        <taxon>Bacillati</taxon>
        <taxon>Bacillota</taxon>
        <taxon>Bacilli</taxon>
        <taxon>Bacillales</taxon>
        <taxon>Bacillaceae</taxon>
        <taxon>Bacillus</taxon>
        <taxon>Bacillus cereus group</taxon>
    </lineage>
</organism>
<evidence type="ECO:0000313" key="1">
    <source>
        <dbReference type="EMBL" id="ACK90866.1"/>
    </source>
</evidence>
<protein>
    <submittedName>
        <fullName evidence="1">Uncharacterized protein</fullName>
    </submittedName>
</protein>
<dbReference type="KEGG" id="bcu:BCAH820_4917"/>
<dbReference type="Proteomes" id="UP000001363">
    <property type="component" value="Chromosome"/>
</dbReference>
<dbReference type="EMBL" id="CP001283">
    <property type="protein sequence ID" value="ACK90866.1"/>
    <property type="molecule type" value="Genomic_DNA"/>
</dbReference>
<evidence type="ECO:0000313" key="2">
    <source>
        <dbReference type="Proteomes" id="UP000001363"/>
    </source>
</evidence>
<dbReference type="AlphaFoldDB" id="B7JT63"/>